<accession>A0AAE0EPR5</accession>
<dbReference type="PANTHER" id="PTHR14919:SF0">
    <property type="entry name" value="SPERM FLAGELLAR PROTEIN 2"/>
    <property type="match status" value="1"/>
</dbReference>
<dbReference type="PROSITE" id="PS00018">
    <property type="entry name" value="EF_HAND_1"/>
    <property type="match status" value="1"/>
</dbReference>
<evidence type="ECO:0000313" key="7">
    <source>
        <dbReference type="EMBL" id="KAK3236091.1"/>
    </source>
</evidence>
<dbReference type="Gene3D" id="1.10.418.10">
    <property type="entry name" value="Calponin-like domain"/>
    <property type="match status" value="1"/>
</dbReference>
<dbReference type="InterPro" id="IPR011992">
    <property type="entry name" value="EF-hand-dom_pair"/>
</dbReference>
<dbReference type="SUPFAM" id="SSF47473">
    <property type="entry name" value="EF-hand"/>
    <property type="match status" value="1"/>
</dbReference>
<dbReference type="SUPFAM" id="SSF57774">
    <property type="entry name" value="Microbial and mitochondrial ADK, insert 'zinc finger' domain"/>
    <property type="match status" value="1"/>
</dbReference>
<feature type="region of interest" description="Disordered" evidence="4">
    <location>
        <begin position="335"/>
        <end position="371"/>
    </location>
</feature>
<keyword evidence="8" id="KW-1185">Reference proteome</keyword>
<feature type="coiled-coil region" evidence="3">
    <location>
        <begin position="930"/>
        <end position="1010"/>
    </location>
</feature>
<feature type="compositionally biased region" description="Pro residues" evidence="4">
    <location>
        <begin position="753"/>
        <end position="762"/>
    </location>
</feature>
<keyword evidence="2" id="KW-0106">Calcium</keyword>
<dbReference type="SUPFAM" id="SSF52540">
    <property type="entry name" value="P-loop containing nucleoside triphosphate hydrolases"/>
    <property type="match status" value="1"/>
</dbReference>
<dbReference type="PANTHER" id="PTHR14919">
    <property type="entry name" value="KPL2-RELATED"/>
    <property type="match status" value="1"/>
</dbReference>
<evidence type="ECO:0000259" key="6">
    <source>
        <dbReference type="PROSITE" id="PS50222"/>
    </source>
</evidence>
<dbReference type="InterPro" id="IPR001715">
    <property type="entry name" value="CH_dom"/>
</dbReference>
<keyword evidence="3" id="KW-0175">Coiled coil</keyword>
<evidence type="ECO:0008006" key="9">
    <source>
        <dbReference type="Google" id="ProtNLM"/>
    </source>
</evidence>
<feature type="region of interest" description="Disordered" evidence="4">
    <location>
        <begin position="640"/>
        <end position="680"/>
    </location>
</feature>
<organism evidence="7 8">
    <name type="scientific">Cymbomonas tetramitiformis</name>
    <dbReference type="NCBI Taxonomy" id="36881"/>
    <lineage>
        <taxon>Eukaryota</taxon>
        <taxon>Viridiplantae</taxon>
        <taxon>Chlorophyta</taxon>
        <taxon>Pyramimonadophyceae</taxon>
        <taxon>Pyramimonadales</taxon>
        <taxon>Pyramimonadaceae</taxon>
        <taxon>Cymbomonas</taxon>
    </lineage>
</organism>
<feature type="domain" description="Calponin-homology (CH)" evidence="5">
    <location>
        <begin position="1"/>
        <end position="103"/>
    </location>
</feature>
<feature type="compositionally biased region" description="Pro residues" evidence="4">
    <location>
        <begin position="648"/>
        <end position="660"/>
    </location>
</feature>
<gene>
    <name evidence="7" type="ORF">CYMTET_53748</name>
</gene>
<dbReference type="InterPro" id="IPR018247">
    <property type="entry name" value="EF_Hand_1_Ca_BS"/>
</dbReference>
<dbReference type="InterPro" id="IPR010441">
    <property type="entry name" value="CH_2"/>
</dbReference>
<feature type="domain" description="EF-hand" evidence="6">
    <location>
        <begin position="1634"/>
        <end position="1669"/>
    </location>
</feature>
<sequence>MSELLKNWLRNDLAIESPVDNFETDFASGYALGEILCAAQLQPDFDKFIPKNHPDAKINNFTRLQPTLAKLGLPLDSRAANSIMTEEKGAAGRLVYLLKMALQGLHKELDASKRTGNFARTLTVATKPTLAVVETRSTKAPKAGYDSQMHKIFEDTVRVRSKNPNQIMESMHLKKFNDEMEYQAHVANHQNMQELHQTTSMREDFRNERLDLMGSQRDHKSNVTAEGQHFHHQNRVAARSMERSELRIELALNEKANRKRQAASANAGEDAKDGILAFEKNLQRLGSDDASKVDVLDKGELPQLGKTPLEHLQKIKSQLPAPSIMAQEGQAYLTRLKSKKGEEQAARKERERRRRKVLLEQQRSQQAGQERRREEALLATLQKQSKEEERIAERLWQLKQEKEVMCENRRFRESQYNTRREQDYHEALYREAELGQALKEHYKEAAALEEQRWKEAETKRQEEKRVARVKMVSEVVKELVSLAVRCAEYREQTDSLVPRKEYREWVSLFTKGVSLSPALLEDTTPPPEPDETSMVLDESTVGDYLKCSGEWALDPSELIGTNVPLGEMVHDLFHITTTDPLPPALPDLEFPIKLCLLGDPFAGKTFVSQKLADHLTLPLLEPEALVATAIEEADRYQKEEIPATPAEEAPPPTGETPPPGEIDTALDDGPPDPPPEPVIPTVVQLGREARAALEDGLDVPDVIIVRLIVQAIIKLKDIPKADTPIPVVSTPPPAAKGKDKGKKGDKGKAPKVNEPPPPPPVPKGFILDGFPRTQKQAVLLEKALTGLDLDYEASVKAKASVLAPPPKDPAEDTRLLVSGLDKVVALKCKDEAVGLKRAVGRRMDPKDGKIYHLEFDPPPADSAGLMERLEDHIGPHNDTAQAQARFTTSTAETPALDAWLGKFNSLLMPMPADSVPKEVYESVKVVADGVLEAKQALEETKLAAKAAKAARSSAEAAQESATQAKASAEAAAQQLLVAKMAEVEATAQLKENEEDQAAKEMLNAKAAEEVAAQLLKAKEAMKVAADSAAEAAAATQKAEEAVAAAQASAADSTYAIQSKIAAEEAAAQAQAAGEAAAAAQAQAAQAHKDSTEAVELAERRARGEPEPPEEPPAPVEEEEPIDIMLISLVPDDFPLPVDKNLAAVLYDQWQLIETSFLKGLKHTFCNLREERGIALGHFQEVKKNFLQYLRRPDRKQKLLTDFQREYNAVDLDLRRYPDAKGEMLLRAEELRDTLWDICDKKLEENEGERDAIMNDSWVADHTALLAVQFMALTQLEADRHSATCAVVEDYYRAQCHFPLLARDETQLVAPKGKLVDVSQWVPDSEPERPPSRSKAATPSKKKKGKEEEPEEPDAPAWLLPLMEQTPQLYDAIRSALDLTPERAAAKALKDAAEAELDKKGAKGKKGGEVEKTDDDILLERQNMAVKKVAQATLEREGQILERRLERLATRAQVYLAELNEAASMTRNRLEGWMAQRYQAECSAVSAVVAVIRTAADAETELPHDLRLEGEDFIESINALGLEPEPPVPPPPPMESLPPPGTLSCKQLEMVAQAFQSSAPAGILSIADCAELLAKVGSEEGGMGLPAIWASVSAATIKTVLQVLDPEDTGYVEWREILTCLIVEAFPSVITGTAADLVQVADALSAADKDKDGLVTWEEFEQVKFWFQVETKDFDRPASLKKVLFTSLAQKNEKGTERVDYNSLLLYLCVAEDLNAGLEKAFKAIGKATGSVSMDQLTKITYPSGRDVGAAVGRGQYSQTDIQELMLRMLEQLYAKMGLSGGTSNASAKITFAQLVSGPEGKAFAEKMLSRYMLKKLAIS</sequence>
<dbReference type="PROSITE" id="PS00113">
    <property type="entry name" value="ADENYLATE_KINASE"/>
    <property type="match status" value="1"/>
</dbReference>
<evidence type="ECO:0000313" key="8">
    <source>
        <dbReference type="Proteomes" id="UP001190700"/>
    </source>
</evidence>
<comment type="caution">
    <text evidence="7">The sequence shown here is derived from an EMBL/GenBank/DDBJ whole genome shotgun (WGS) entry which is preliminary data.</text>
</comment>
<dbReference type="GO" id="GO:0005509">
    <property type="term" value="F:calcium ion binding"/>
    <property type="evidence" value="ECO:0007669"/>
    <property type="project" value="InterPro"/>
</dbReference>
<feature type="compositionally biased region" description="Basic and acidic residues" evidence="4">
    <location>
        <begin position="339"/>
        <end position="349"/>
    </location>
</feature>
<feature type="compositionally biased region" description="Basic and acidic residues" evidence="4">
    <location>
        <begin position="736"/>
        <end position="748"/>
    </location>
</feature>
<dbReference type="InterPro" id="IPR036193">
    <property type="entry name" value="ADK_active_lid_dom_sf"/>
</dbReference>
<dbReference type="PROSITE" id="PS50021">
    <property type="entry name" value="CH"/>
    <property type="match status" value="1"/>
</dbReference>
<dbReference type="EMBL" id="LGRX02035162">
    <property type="protein sequence ID" value="KAK3236091.1"/>
    <property type="molecule type" value="Genomic_DNA"/>
</dbReference>
<evidence type="ECO:0000256" key="3">
    <source>
        <dbReference type="SAM" id="Coils"/>
    </source>
</evidence>
<dbReference type="PROSITE" id="PS50222">
    <property type="entry name" value="EF_HAND_2"/>
    <property type="match status" value="1"/>
</dbReference>
<dbReference type="InterPro" id="IPR027417">
    <property type="entry name" value="P-loop_NTPase"/>
</dbReference>
<dbReference type="InterPro" id="IPR052634">
    <property type="entry name" value="Sperm_flagellar-bone_growth"/>
</dbReference>
<dbReference type="Pfam" id="PF22946">
    <property type="entry name" value="SPEF2_D5"/>
    <property type="match status" value="1"/>
</dbReference>
<dbReference type="Gene3D" id="1.10.238.10">
    <property type="entry name" value="EF-hand"/>
    <property type="match status" value="1"/>
</dbReference>
<dbReference type="InterPro" id="IPR002048">
    <property type="entry name" value="EF_hand_dom"/>
</dbReference>
<reference evidence="7 8" key="1">
    <citation type="journal article" date="2015" name="Genome Biol. Evol.">
        <title>Comparative Genomics of a Bacterivorous Green Alga Reveals Evolutionary Causalities and Consequences of Phago-Mixotrophic Mode of Nutrition.</title>
        <authorList>
            <person name="Burns J.A."/>
            <person name="Paasch A."/>
            <person name="Narechania A."/>
            <person name="Kim E."/>
        </authorList>
    </citation>
    <scope>NUCLEOTIDE SEQUENCE [LARGE SCALE GENOMIC DNA]</scope>
    <source>
        <strain evidence="7 8">PLY_AMNH</strain>
    </source>
</reference>
<dbReference type="Gene3D" id="3.40.50.300">
    <property type="entry name" value="P-loop containing nucleotide triphosphate hydrolases"/>
    <property type="match status" value="1"/>
</dbReference>
<comment type="similarity">
    <text evidence="1">Belongs to the adenylate kinase family.</text>
</comment>
<protein>
    <recommendedName>
        <fullName evidence="9">Calponin-homology (CH) domain-containing protein</fullName>
    </recommendedName>
</protein>
<feature type="region of interest" description="Disordered" evidence="4">
    <location>
        <begin position="722"/>
        <end position="762"/>
    </location>
</feature>
<dbReference type="InterPro" id="IPR036872">
    <property type="entry name" value="CH_dom_sf"/>
</dbReference>
<evidence type="ECO:0000259" key="5">
    <source>
        <dbReference type="PROSITE" id="PS50021"/>
    </source>
</evidence>
<proteinExistence type="inferred from homology"/>
<dbReference type="GO" id="GO:0004017">
    <property type="term" value="F:AMP kinase activity"/>
    <property type="evidence" value="ECO:0007669"/>
    <property type="project" value="InterPro"/>
</dbReference>
<dbReference type="InterPro" id="IPR056199">
    <property type="entry name" value="SPEF2_C"/>
</dbReference>
<dbReference type="InterPro" id="IPR054517">
    <property type="entry name" value="SPEF2_D5"/>
</dbReference>
<feature type="compositionally biased region" description="Basic and acidic residues" evidence="4">
    <location>
        <begin position="1086"/>
        <end position="1105"/>
    </location>
</feature>
<evidence type="ECO:0000256" key="2">
    <source>
        <dbReference type="ARBA" id="ARBA00022837"/>
    </source>
</evidence>
<dbReference type="Pfam" id="PF24082">
    <property type="entry name" value="SPEF2_C"/>
    <property type="match status" value="1"/>
</dbReference>
<dbReference type="GO" id="GO:0005737">
    <property type="term" value="C:cytoplasm"/>
    <property type="evidence" value="ECO:0007669"/>
    <property type="project" value="UniProtKB-ARBA"/>
</dbReference>
<feature type="region of interest" description="Disordered" evidence="4">
    <location>
        <begin position="1080"/>
        <end position="1116"/>
    </location>
</feature>
<dbReference type="InterPro" id="IPR033690">
    <property type="entry name" value="Adenylat_kinase_CS"/>
</dbReference>
<name>A0AAE0EPR5_9CHLO</name>
<evidence type="ECO:0000256" key="1">
    <source>
        <dbReference type="ARBA" id="ARBA00007220"/>
    </source>
</evidence>
<evidence type="ECO:0000256" key="4">
    <source>
        <dbReference type="SAM" id="MobiDB-lite"/>
    </source>
</evidence>
<dbReference type="Proteomes" id="UP001190700">
    <property type="component" value="Unassembled WGS sequence"/>
</dbReference>
<dbReference type="Pfam" id="PF06294">
    <property type="entry name" value="CH_2"/>
    <property type="match status" value="1"/>
</dbReference>
<feature type="region of interest" description="Disordered" evidence="4">
    <location>
        <begin position="1320"/>
        <end position="1356"/>
    </location>
</feature>